<evidence type="ECO:0000313" key="2">
    <source>
        <dbReference type="Proteomes" id="UP001163324"/>
    </source>
</evidence>
<keyword evidence="2" id="KW-1185">Reference proteome</keyword>
<dbReference type="Proteomes" id="UP001163324">
    <property type="component" value="Chromosome 4"/>
</dbReference>
<reference evidence="1" key="1">
    <citation type="submission" date="2022-10" db="EMBL/GenBank/DDBJ databases">
        <title>Complete Genome of Trichothecium roseum strain YXFP-22015, a Plant Pathogen Isolated from Citrus.</title>
        <authorList>
            <person name="Wang Y."/>
            <person name="Zhu L."/>
        </authorList>
    </citation>
    <scope>NUCLEOTIDE SEQUENCE</scope>
    <source>
        <strain evidence="1">YXFP-22015</strain>
    </source>
</reference>
<protein>
    <submittedName>
        <fullName evidence="1">Uncharacterized protein</fullName>
    </submittedName>
</protein>
<proteinExistence type="predicted"/>
<evidence type="ECO:0000313" key="1">
    <source>
        <dbReference type="EMBL" id="KAI9900912.1"/>
    </source>
</evidence>
<gene>
    <name evidence="1" type="ORF">N3K66_005174</name>
</gene>
<comment type="caution">
    <text evidence="1">The sequence shown here is derived from an EMBL/GenBank/DDBJ whole genome shotgun (WGS) entry which is preliminary data.</text>
</comment>
<accession>A0ACC0V3X5</accession>
<sequence>MRIRLSRPNAIFWALYLVVLLWCYRNSSDDPGSAFYRPHEAFSSSHSRQREAEVDAYIGKVAASTVPITTTASAQMNEYLCIGIPSVNRTRPDFLARTLGSLTDTLSPAERAGVHIVVLLADRAPQLHTAYGQPWLSRLADDVLVYDSDGIDLSELPAKSDPDDAYRIIKWDVLGRGRGDNREENIRLDHSILVDACRQRTGNPYFALIEDDVMASRDWFRRLAYGVTAIELRTRETGREWLYLRLFHSEFFMGWNSEEAMVYLKYIFGFYVVLSAVLLITLRRRRRRGGLKGGQSPSAQSISHIMAMALGLWTPACIALFFLAGRVTWHRLLLWHSPVWNPAPNGVREMPQYGCCAQGLVYPYRQLDGLQRILRSEPWTTPGDMLVETHAEQKELVKWALDPSVLQHAGIAETEDGGETTNVWNFSFERMG</sequence>
<organism evidence="1 2">
    <name type="scientific">Trichothecium roseum</name>
    <dbReference type="NCBI Taxonomy" id="47278"/>
    <lineage>
        <taxon>Eukaryota</taxon>
        <taxon>Fungi</taxon>
        <taxon>Dikarya</taxon>
        <taxon>Ascomycota</taxon>
        <taxon>Pezizomycotina</taxon>
        <taxon>Sordariomycetes</taxon>
        <taxon>Hypocreomycetidae</taxon>
        <taxon>Hypocreales</taxon>
        <taxon>Hypocreales incertae sedis</taxon>
        <taxon>Trichothecium</taxon>
    </lineage>
</organism>
<name>A0ACC0V3X5_9HYPO</name>
<dbReference type="EMBL" id="CM047943">
    <property type="protein sequence ID" value="KAI9900912.1"/>
    <property type="molecule type" value="Genomic_DNA"/>
</dbReference>